<name>A0A9W7XZN8_9FUNG</name>
<organism evidence="1 2">
    <name type="scientific">Coemansia biformis</name>
    <dbReference type="NCBI Taxonomy" id="1286918"/>
    <lineage>
        <taxon>Eukaryota</taxon>
        <taxon>Fungi</taxon>
        <taxon>Fungi incertae sedis</taxon>
        <taxon>Zoopagomycota</taxon>
        <taxon>Kickxellomycotina</taxon>
        <taxon>Kickxellomycetes</taxon>
        <taxon>Kickxellales</taxon>
        <taxon>Kickxellaceae</taxon>
        <taxon>Coemansia</taxon>
    </lineage>
</organism>
<keyword evidence="2" id="KW-1185">Reference proteome</keyword>
<evidence type="ECO:0008006" key="3">
    <source>
        <dbReference type="Google" id="ProtNLM"/>
    </source>
</evidence>
<reference evidence="1" key="1">
    <citation type="submission" date="2022-07" db="EMBL/GenBank/DDBJ databases">
        <title>Phylogenomic reconstructions and comparative analyses of Kickxellomycotina fungi.</title>
        <authorList>
            <person name="Reynolds N.K."/>
            <person name="Stajich J.E."/>
            <person name="Barry K."/>
            <person name="Grigoriev I.V."/>
            <person name="Crous P."/>
            <person name="Smith M.E."/>
        </authorList>
    </citation>
    <scope>NUCLEOTIDE SEQUENCE</scope>
    <source>
        <strain evidence="1">BCRC 34381</strain>
    </source>
</reference>
<dbReference type="Gene3D" id="1.10.10.60">
    <property type="entry name" value="Homeodomain-like"/>
    <property type="match status" value="1"/>
</dbReference>
<evidence type="ECO:0000313" key="2">
    <source>
        <dbReference type="Proteomes" id="UP001143981"/>
    </source>
</evidence>
<sequence>PEALLESKWAADEIERLMVYLRSNRGRKDWRVCATLVVTKSSSQCKAKYYNLRTHGSYRGAFIEGRSLIQ</sequence>
<dbReference type="Proteomes" id="UP001143981">
    <property type="component" value="Unassembled WGS sequence"/>
</dbReference>
<dbReference type="InterPro" id="IPR009057">
    <property type="entry name" value="Homeodomain-like_sf"/>
</dbReference>
<dbReference type="CDD" id="cd00167">
    <property type="entry name" value="SANT"/>
    <property type="match status" value="1"/>
</dbReference>
<gene>
    <name evidence="1" type="ORF">LPJ61_005989</name>
</gene>
<dbReference type="OrthoDB" id="2143914at2759"/>
<dbReference type="SUPFAM" id="SSF46689">
    <property type="entry name" value="Homeodomain-like"/>
    <property type="match status" value="1"/>
</dbReference>
<proteinExistence type="predicted"/>
<dbReference type="InterPro" id="IPR001005">
    <property type="entry name" value="SANT/Myb"/>
</dbReference>
<dbReference type="EMBL" id="JANBOI010002437">
    <property type="protein sequence ID" value="KAJ1721882.1"/>
    <property type="molecule type" value="Genomic_DNA"/>
</dbReference>
<feature type="non-terminal residue" evidence="1">
    <location>
        <position position="1"/>
    </location>
</feature>
<dbReference type="AlphaFoldDB" id="A0A9W7XZN8"/>
<protein>
    <recommendedName>
        <fullName evidence="3">Myb-like domain-containing protein</fullName>
    </recommendedName>
</protein>
<evidence type="ECO:0000313" key="1">
    <source>
        <dbReference type="EMBL" id="KAJ1721882.1"/>
    </source>
</evidence>
<feature type="non-terminal residue" evidence="1">
    <location>
        <position position="70"/>
    </location>
</feature>
<comment type="caution">
    <text evidence="1">The sequence shown here is derived from an EMBL/GenBank/DDBJ whole genome shotgun (WGS) entry which is preliminary data.</text>
</comment>
<accession>A0A9W7XZN8</accession>